<protein>
    <submittedName>
        <fullName evidence="1">Uncharacterized protein</fullName>
    </submittedName>
</protein>
<dbReference type="STRING" id="1293045.H663_15640"/>
<reference evidence="1" key="1">
    <citation type="submission" date="2017-04" db="EMBL/GenBank/DDBJ databases">
        <title>Unexpected and diverse lifestyles within the genus Limnohabitans.</title>
        <authorList>
            <person name="Kasalicky V."/>
            <person name="Mehrshad M."/>
            <person name="Andrei S.-A."/>
            <person name="Salcher M."/>
            <person name="Kratochvilova H."/>
            <person name="Simek K."/>
            <person name="Ghai R."/>
        </authorList>
    </citation>
    <scope>NUCLEOTIDE SEQUENCE [LARGE SCALE GENOMIC DNA]</scope>
    <source>
        <strain evidence="1">II-D5</strain>
    </source>
</reference>
<gene>
    <name evidence="1" type="ORF">H663_011730</name>
</gene>
<organism evidence="1 2">
    <name type="scientific">Limnohabitans planktonicus II-D5</name>
    <dbReference type="NCBI Taxonomy" id="1293045"/>
    <lineage>
        <taxon>Bacteria</taxon>
        <taxon>Pseudomonadati</taxon>
        <taxon>Pseudomonadota</taxon>
        <taxon>Betaproteobacteria</taxon>
        <taxon>Burkholderiales</taxon>
        <taxon>Comamonadaceae</taxon>
        <taxon>Limnohabitans</taxon>
    </lineage>
</organism>
<dbReference type="Proteomes" id="UP000037507">
    <property type="component" value="Unassembled WGS sequence"/>
</dbReference>
<dbReference type="RefSeq" id="WP_053174860.1">
    <property type="nucleotide sequence ID" value="NZ_LFYT02000013.1"/>
</dbReference>
<accession>A0A2T7UD40</accession>
<dbReference type="AlphaFoldDB" id="A0A2T7UD40"/>
<dbReference type="EMBL" id="LFYT02000013">
    <property type="protein sequence ID" value="PVE42574.1"/>
    <property type="molecule type" value="Genomic_DNA"/>
</dbReference>
<comment type="caution">
    <text evidence="1">The sequence shown here is derived from an EMBL/GenBank/DDBJ whole genome shotgun (WGS) entry which is preliminary data.</text>
</comment>
<sequence length="73" mass="7596">MLITNVPLNDGLIRQLMPIQDKPDVVPITIACELQSGLDGSPARGGISVRLLASTTPEVALVLASTVLARSMG</sequence>
<evidence type="ECO:0000313" key="1">
    <source>
        <dbReference type="EMBL" id="PVE42574.1"/>
    </source>
</evidence>
<keyword evidence="2" id="KW-1185">Reference proteome</keyword>
<name>A0A2T7UD40_9BURK</name>
<proteinExistence type="predicted"/>
<evidence type="ECO:0000313" key="2">
    <source>
        <dbReference type="Proteomes" id="UP000037507"/>
    </source>
</evidence>